<dbReference type="GO" id="GO:0031625">
    <property type="term" value="F:ubiquitin protein ligase binding"/>
    <property type="evidence" value="ECO:0007669"/>
    <property type="project" value="InterPro"/>
</dbReference>
<name>A0A642UP20_9ASCO</name>
<accession>A0A642UP20</accession>
<dbReference type="Pfam" id="PF00888">
    <property type="entry name" value="Cullin"/>
    <property type="match status" value="1"/>
</dbReference>
<organism evidence="8 9">
    <name type="scientific">Trichomonascus ciferrii</name>
    <dbReference type="NCBI Taxonomy" id="44093"/>
    <lineage>
        <taxon>Eukaryota</taxon>
        <taxon>Fungi</taxon>
        <taxon>Dikarya</taxon>
        <taxon>Ascomycota</taxon>
        <taxon>Saccharomycotina</taxon>
        <taxon>Dipodascomycetes</taxon>
        <taxon>Dipodascales</taxon>
        <taxon>Trichomonascaceae</taxon>
        <taxon>Trichomonascus</taxon>
        <taxon>Trichomonascus ciferrii complex</taxon>
    </lineage>
</organism>
<dbReference type="Gene3D" id="3.30.230.130">
    <property type="entry name" value="Cullin, Chain C, Domain 2"/>
    <property type="match status" value="1"/>
</dbReference>
<protein>
    <recommendedName>
        <fullName evidence="7">Cullin family profile domain-containing protein</fullName>
    </recommendedName>
</protein>
<reference evidence="8" key="1">
    <citation type="journal article" date="2019" name="G3 (Bethesda)">
        <title>Genome Assemblies of Two Rare Opportunistic Yeast Pathogens: Diutina rugosa (syn. Candida rugosa) and Trichomonascus ciferrii (syn. Candida ciferrii).</title>
        <authorList>
            <person name="Mixao V."/>
            <person name="Saus E."/>
            <person name="Hansen A.P."/>
            <person name="Lass-Florl C."/>
            <person name="Gabaldon T."/>
        </authorList>
    </citation>
    <scope>NUCLEOTIDE SEQUENCE</scope>
    <source>
        <strain evidence="8">CBS 4856</strain>
    </source>
</reference>
<dbReference type="Pfam" id="PF10557">
    <property type="entry name" value="Cullin_Nedd8"/>
    <property type="match status" value="1"/>
</dbReference>
<evidence type="ECO:0000256" key="2">
    <source>
        <dbReference type="ARBA" id="ARBA00022499"/>
    </source>
</evidence>
<gene>
    <name evidence="8" type="ORF">TRICI_005850</name>
</gene>
<feature type="domain" description="Cullin family profile" evidence="7">
    <location>
        <begin position="415"/>
        <end position="649"/>
    </location>
</feature>
<dbReference type="Pfam" id="PF26557">
    <property type="entry name" value="Cullin_AB"/>
    <property type="match status" value="1"/>
</dbReference>
<dbReference type="InterPro" id="IPR016157">
    <property type="entry name" value="Cullin_CS"/>
</dbReference>
<dbReference type="InterPro" id="IPR016158">
    <property type="entry name" value="Cullin_homology"/>
</dbReference>
<evidence type="ECO:0000313" key="8">
    <source>
        <dbReference type="EMBL" id="KAA8902561.1"/>
    </source>
</evidence>
<evidence type="ECO:0000256" key="5">
    <source>
        <dbReference type="RuleBase" id="RU003829"/>
    </source>
</evidence>
<dbReference type="FunFam" id="1.20.1310.10:FF:000001">
    <property type="entry name" value="Cullin 3"/>
    <property type="match status" value="1"/>
</dbReference>
<comment type="caution">
    <text evidence="8">The sequence shown here is derived from an EMBL/GenBank/DDBJ whole genome shotgun (WGS) entry which is preliminary data.</text>
</comment>
<keyword evidence="9" id="KW-1185">Reference proteome</keyword>
<keyword evidence="2" id="KW-1017">Isopeptide bond</keyword>
<dbReference type="InterPro" id="IPR016159">
    <property type="entry name" value="Cullin_repeat-like_dom_sf"/>
</dbReference>
<comment type="similarity">
    <text evidence="1 4 5">Belongs to the cullin family.</text>
</comment>
<dbReference type="InterPro" id="IPR059120">
    <property type="entry name" value="Cullin-like_AB"/>
</dbReference>
<dbReference type="PROSITE" id="PS01256">
    <property type="entry name" value="CULLIN_1"/>
    <property type="match status" value="1"/>
</dbReference>
<dbReference type="InterPro" id="IPR019559">
    <property type="entry name" value="Cullin_neddylation_domain"/>
</dbReference>
<dbReference type="SMART" id="SM00182">
    <property type="entry name" value="CULLIN"/>
    <property type="match status" value="1"/>
</dbReference>
<dbReference type="PROSITE" id="PS50069">
    <property type="entry name" value="CULLIN_2"/>
    <property type="match status" value="1"/>
</dbReference>
<dbReference type="EMBL" id="SWFS01000465">
    <property type="protein sequence ID" value="KAA8902561.1"/>
    <property type="molecule type" value="Genomic_DNA"/>
</dbReference>
<dbReference type="GO" id="GO:0031461">
    <property type="term" value="C:cullin-RING ubiquitin ligase complex"/>
    <property type="evidence" value="ECO:0007669"/>
    <property type="project" value="InterPro"/>
</dbReference>
<keyword evidence="3" id="KW-0832">Ubl conjugation</keyword>
<feature type="region of interest" description="Disordered" evidence="6">
    <location>
        <begin position="345"/>
        <end position="365"/>
    </location>
</feature>
<dbReference type="GO" id="GO:0006511">
    <property type="term" value="P:ubiquitin-dependent protein catabolic process"/>
    <property type="evidence" value="ECO:0007669"/>
    <property type="project" value="InterPro"/>
</dbReference>
<evidence type="ECO:0000313" key="9">
    <source>
        <dbReference type="Proteomes" id="UP000761534"/>
    </source>
</evidence>
<dbReference type="FunFam" id="1.20.1310.10:FF:000036">
    <property type="entry name" value="SCF ubiquitin ligase subunit CulC, putative"/>
    <property type="match status" value="1"/>
</dbReference>
<dbReference type="FunFam" id="3.30.230.130:FF:000011">
    <property type="entry name" value="SCF ubiquitin ligase subunit CulC, putative"/>
    <property type="match status" value="1"/>
</dbReference>
<dbReference type="AlphaFoldDB" id="A0A642UP20"/>
<dbReference type="Gene3D" id="1.10.10.10">
    <property type="entry name" value="Winged helix-like DNA-binding domain superfamily/Winged helix DNA-binding domain"/>
    <property type="match status" value="1"/>
</dbReference>
<dbReference type="SUPFAM" id="SSF74788">
    <property type="entry name" value="Cullin repeat-like"/>
    <property type="match status" value="1"/>
</dbReference>
<dbReference type="InterPro" id="IPR036317">
    <property type="entry name" value="Cullin_homology_sf"/>
</dbReference>
<dbReference type="InterPro" id="IPR036390">
    <property type="entry name" value="WH_DNA-bd_sf"/>
</dbReference>
<dbReference type="FunFam" id="1.10.10.10:FF:000014">
    <property type="entry name" value="Cullin 1"/>
    <property type="match status" value="1"/>
</dbReference>
<proteinExistence type="inferred from homology"/>
<sequence length="781" mass="89905">MSNTRRARIRPPKRNFSSQAVDFESAWSKLSLAINQIHEKNASKLSFEELYRTAYNLVLYKFSKKLYESVQDEVRGHLERIVQTELDPLISGGSSNPTQTLKELDRIWNDHCLCMRLISDILMYLDRVYSKETHMPLIYDAGLTIFRDAVIRSSSVPVGEHVYQLIISEVQKEREGEIIDRIAIKQVVNMLQSLPESRIEGESIYVTDFEPLLEKATETFYDNAASQLLQENNDASVYIKKSQTWLDEEMDRCTMYLSESTTWPRLSRIIDRVVISDRIRDVMVMPHTGFTSWIDNDRYDELALVFKLVTRISSEHEVIRDMLKDKVLESGGEINQVATHSAELAKEAKQQKKTKDKNSQSSLSSPTSISVKWVESVLEMKDKYDRFSKRCFGENRGIQTTVENAFSRFVNANAKVAEFLSLFIDDHLKKSLKGKTEEEVEEVLDKAIVLFRFVEDKDKFERLYKNHLAKRLLNGKSVSEDAERAMVGKIKMEVGTAFTSKMEGMFKDMRISKDLMNDFKAAKTAGTVGCPVEVNVNVVTATHWPQSIANSEAKCIFPTDIETSKKAFADFYLSRHNGRKLLWNPNMGTADVKVRFKKRVHEVNMPTFAMVILLLFNDLAEDESLSYEEIRDATAIPENELKRNLQSIAVAPKTRLLRKEPMSKEVSLTDRFYFNEDFESNMARIKVLAVSAGKSENDEENKKILQDVNRSRQYETEAAIVRIMKARKSMEHANLIAEVTRQLSSRFKPDPAMIKPRIDALLEREYLERDADSRNVYNYLA</sequence>
<evidence type="ECO:0000256" key="1">
    <source>
        <dbReference type="ARBA" id="ARBA00006019"/>
    </source>
</evidence>
<dbReference type="FunFam" id="1.20.1310.10:FF:000002">
    <property type="entry name" value="cullin-3 isoform X1"/>
    <property type="match status" value="1"/>
</dbReference>
<dbReference type="SUPFAM" id="SSF46785">
    <property type="entry name" value="Winged helix' DNA-binding domain"/>
    <property type="match status" value="1"/>
</dbReference>
<dbReference type="SMART" id="SM00884">
    <property type="entry name" value="Cullin_Nedd8"/>
    <property type="match status" value="1"/>
</dbReference>
<dbReference type="InterPro" id="IPR045093">
    <property type="entry name" value="Cullin"/>
</dbReference>
<dbReference type="VEuPathDB" id="FungiDB:TRICI_005850"/>
<dbReference type="PANTHER" id="PTHR11932">
    <property type="entry name" value="CULLIN"/>
    <property type="match status" value="1"/>
</dbReference>
<dbReference type="InterPro" id="IPR036388">
    <property type="entry name" value="WH-like_DNA-bd_sf"/>
</dbReference>
<evidence type="ECO:0000256" key="4">
    <source>
        <dbReference type="PROSITE-ProRule" id="PRU00330"/>
    </source>
</evidence>
<dbReference type="SUPFAM" id="SSF75632">
    <property type="entry name" value="Cullin homology domain"/>
    <property type="match status" value="1"/>
</dbReference>
<dbReference type="Gene3D" id="1.20.1310.10">
    <property type="entry name" value="Cullin Repeats"/>
    <property type="match status" value="4"/>
</dbReference>
<evidence type="ECO:0000256" key="6">
    <source>
        <dbReference type="SAM" id="MobiDB-lite"/>
    </source>
</evidence>
<evidence type="ECO:0000259" key="7">
    <source>
        <dbReference type="PROSITE" id="PS50069"/>
    </source>
</evidence>
<evidence type="ECO:0000256" key="3">
    <source>
        <dbReference type="ARBA" id="ARBA00022843"/>
    </source>
</evidence>
<dbReference type="InterPro" id="IPR001373">
    <property type="entry name" value="Cullin_N"/>
</dbReference>
<dbReference type="OrthoDB" id="27073at2759"/>
<dbReference type="Proteomes" id="UP000761534">
    <property type="component" value="Unassembled WGS sequence"/>
</dbReference>